<reference evidence="2 3" key="1">
    <citation type="journal article" date="2020" name="bioRxiv">
        <title>Metabolic contributions of an alphaproteobacterial endosymbiont in the apicomplexan Cardiosporidium cionae.</title>
        <authorList>
            <person name="Hunter E.S."/>
            <person name="Paight C.J."/>
            <person name="Lane C.E."/>
        </authorList>
    </citation>
    <scope>NUCLEOTIDE SEQUENCE [LARGE SCALE GENOMIC DNA]</scope>
    <source>
        <strain evidence="2">ESH_2018</strain>
    </source>
</reference>
<name>A0ABQ7JF14_9APIC</name>
<feature type="transmembrane region" description="Helical" evidence="1">
    <location>
        <begin position="66"/>
        <end position="87"/>
    </location>
</feature>
<accession>A0ABQ7JF14</accession>
<keyword evidence="1" id="KW-1133">Transmembrane helix</keyword>
<evidence type="ECO:0000313" key="3">
    <source>
        <dbReference type="Proteomes" id="UP000823046"/>
    </source>
</evidence>
<feature type="non-terminal residue" evidence="2">
    <location>
        <position position="1"/>
    </location>
</feature>
<dbReference type="Proteomes" id="UP000823046">
    <property type="component" value="Unassembled WGS sequence"/>
</dbReference>
<sequence length="97" mass="10909">IVSTWGAYTILFVTLLHDDYTINLSNPAYLPGLTASLEALVALTFVYGILPLVIVDVILPSRTKHSWWLHLAFILFYCTAIITKGILYSKYVPFAFV</sequence>
<proteinExistence type="predicted"/>
<keyword evidence="3" id="KW-1185">Reference proteome</keyword>
<evidence type="ECO:0000313" key="2">
    <source>
        <dbReference type="EMBL" id="KAF8822551.1"/>
    </source>
</evidence>
<organism evidence="2 3">
    <name type="scientific">Cardiosporidium cionae</name>
    <dbReference type="NCBI Taxonomy" id="476202"/>
    <lineage>
        <taxon>Eukaryota</taxon>
        <taxon>Sar</taxon>
        <taxon>Alveolata</taxon>
        <taxon>Apicomplexa</taxon>
        <taxon>Aconoidasida</taxon>
        <taxon>Nephromycida</taxon>
        <taxon>Cardiosporidium</taxon>
    </lineage>
</organism>
<feature type="transmembrane region" description="Helical" evidence="1">
    <location>
        <begin position="39"/>
        <end position="59"/>
    </location>
</feature>
<keyword evidence="1" id="KW-0472">Membrane</keyword>
<evidence type="ECO:0000256" key="1">
    <source>
        <dbReference type="SAM" id="Phobius"/>
    </source>
</evidence>
<comment type="caution">
    <text evidence="2">The sequence shown here is derived from an EMBL/GenBank/DDBJ whole genome shotgun (WGS) entry which is preliminary data.</text>
</comment>
<protein>
    <submittedName>
        <fullName evidence="2">Uncharacterized protein</fullName>
    </submittedName>
</protein>
<keyword evidence="1" id="KW-0812">Transmembrane</keyword>
<gene>
    <name evidence="2" type="ORF">IE077_003511</name>
</gene>
<dbReference type="EMBL" id="JADAQX010000043">
    <property type="protein sequence ID" value="KAF8822551.1"/>
    <property type="molecule type" value="Genomic_DNA"/>
</dbReference>